<proteinExistence type="predicted"/>
<sequence>MPVSEDDTQRGPERPMLILGDDLPDVEDTTPEELRRQQEEARREIERQRRELQEEIERRRREAEREIAEMEAQKERELRERERDLERTQKKLYRRESRLLSTVRRKGRPVPERLVQRPARPPLRERGLRRSGLGVCLGLVAALGIGVAGTAAGTGSDPETAAELEAMDRAMVLHMRSGLTADEVVAARMAGQPLPSAEDGSVPGEAFVDEAVALAPDSRRYGERTLERIEQVADEQTGTVRALTLWSQARDEAGYAVGSWDVADLREEAADEGAGPLVLGIVGLVALLVLLAMAVAVKAWVAVPVLLVATVLGVGVLPAAATGVTNGVGQAAEDHDVASEALEDVYEQVGRDLEAAYGVSTSSYAGLPEYWVEDPFYDIPEPGTLQDYLRAREAVGEADGDEATYAAAADLAATGRTAFEARVPAVEETRARILDGLAGSGDRAWPVLLGLGAAALVVAGVAVSGGRREGR</sequence>
<evidence type="ECO:0000256" key="2">
    <source>
        <dbReference type="SAM" id="Phobius"/>
    </source>
</evidence>
<evidence type="ECO:0000256" key="1">
    <source>
        <dbReference type="SAM" id="MobiDB-lite"/>
    </source>
</evidence>
<evidence type="ECO:0008006" key="5">
    <source>
        <dbReference type="Google" id="ProtNLM"/>
    </source>
</evidence>
<keyword evidence="2" id="KW-1133">Transmembrane helix</keyword>
<feature type="transmembrane region" description="Helical" evidence="2">
    <location>
        <begin position="274"/>
        <end position="293"/>
    </location>
</feature>
<keyword evidence="4" id="KW-1185">Reference proteome</keyword>
<dbReference type="Proteomes" id="UP000662111">
    <property type="component" value="Unassembled WGS sequence"/>
</dbReference>
<accession>A0ABQ2F7U4</accession>
<reference evidence="4" key="1">
    <citation type="journal article" date="2019" name="Int. J. Syst. Evol. Microbiol.">
        <title>The Global Catalogue of Microorganisms (GCM) 10K type strain sequencing project: providing services to taxonomists for standard genome sequencing and annotation.</title>
        <authorList>
            <consortium name="The Broad Institute Genomics Platform"/>
            <consortium name="The Broad Institute Genome Sequencing Center for Infectious Disease"/>
            <person name="Wu L."/>
            <person name="Ma J."/>
        </authorList>
    </citation>
    <scope>NUCLEOTIDE SEQUENCE [LARGE SCALE GENOMIC DNA]</scope>
    <source>
        <strain evidence="4">CGMCC 1.5362</strain>
    </source>
</reference>
<dbReference type="EMBL" id="BMLB01000003">
    <property type="protein sequence ID" value="GGK68240.1"/>
    <property type="molecule type" value="Genomic_DNA"/>
</dbReference>
<protein>
    <recommendedName>
        <fullName evidence="5">DUF1707 domain-containing protein</fullName>
    </recommendedName>
</protein>
<feature type="transmembrane region" description="Helical" evidence="2">
    <location>
        <begin position="444"/>
        <end position="463"/>
    </location>
</feature>
<feature type="transmembrane region" description="Helical" evidence="2">
    <location>
        <begin position="300"/>
        <end position="321"/>
    </location>
</feature>
<gene>
    <name evidence="3" type="ORF">GCM10011509_15800</name>
</gene>
<feature type="compositionally biased region" description="Acidic residues" evidence="1">
    <location>
        <begin position="22"/>
        <end position="31"/>
    </location>
</feature>
<name>A0ABQ2F7U4_9MICO</name>
<organism evidence="3 4">
    <name type="scientific">Ornithinimicrobium pekingense</name>
    <dbReference type="NCBI Taxonomy" id="384677"/>
    <lineage>
        <taxon>Bacteria</taxon>
        <taxon>Bacillati</taxon>
        <taxon>Actinomycetota</taxon>
        <taxon>Actinomycetes</taxon>
        <taxon>Micrococcales</taxon>
        <taxon>Ornithinimicrobiaceae</taxon>
        <taxon>Ornithinimicrobium</taxon>
    </lineage>
</organism>
<keyword evidence="2" id="KW-0812">Transmembrane</keyword>
<feature type="region of interest" description="Disordered" evidence="1">
    <location>
        <begin position="1"/>
        <end position="75"/>
    </location>
</feature>
<comment type="caution">
    <text evidence="3">The sequence shown here is derived from an EMBL/GenBank/DDBJ whole genome shotgun (WGS) entry which is preliminary data.</text>
</comment>
<evidence type="ECO:0000313" key="3">
    <source>
        <dbReference type="EMBL" id="GGK68240.1"/>
    </source>
</evidence>
<evidence type="ECO:0000313" key="4">
    <source>
        <dbReference type="Proteomes" id="UP000662111"/>
    </source>
</evidence>
<feature type="transmembrane region" description="Helical" evidence="2">
    <location>
        <begin position="132"/>
        <end position="152"/>
    </location>
</feature>
<keyword evidence="2" id="KW-0472">Membrane</keyword>
<feature type="compositionally biased region" description="Basic and acidic residues" evidence="1">
    <location>
        <begin position="32"/>
        <end position="75"/>
    </location>
</feature>